<dbReference type="EMBL" id="MUYB01000021">
    <property type="protein sequence ID" value="OOS04185.1"/>
    <property type="molecule type" value="Genomic_DNA"/>
</dbReference>
<dbReference type="STRING" id="123822.B0188_05550"/>
<accession>A0A1T0B233</accession>
<keyword evidence="3" id="KW-1185">Reference proteome</keyword>
<dbReference type="Proteomes" id="UP000190023">
    <property type="component" value="Unassembled WGS sequence"/>
</dbReference>
<dbReference type="AlphaFoldDB" id="A0A1T0B233"/>
<proteinExistence type="predicted"/>
<reference evidence="2 3" key="1">
    <citation type="submission" date="2017-02" db="EMBL/GenBank/DDBJ databases">
        <title>Draft genome sequence of Haemophilus felis CCUG 31170 type strain.</title>
        <authorList>
            <person name="Engstrom-Jakobsson H."/>
            <person name="Salva-Serra F."/>
            <person name="Thorell K."/>
            <person name="Gonzales-Siles L."/>
            <person name="Karlsson R."/>
            <person name="Boulund F."/>
            <person name="Engstrand L."/>
            <person name="Kristiansson E."/>
            <person name="Moore E."/>
        </authorList>
    </citation>
    <scope>NUCLEOTIDE SEQUENCE [LARGE SCALE GENOMIC DNA]</scope>
    <source>
        <strain evidence="2 3">CCUG 31170</strain>
    </source>
</reference>
<sequence length="82" mass="9138">MIAFLGAVALALILLVQCRPAYAQTYIEHYLAQGFTPAEIAEMERQAKADWKQTYGDIPPNLTEEQSQYLEKATALLQGGKH</sequence>
<keyword evidence="1" id="KW-0732">Signal</keyword>
<evidence type="ECO:0000256" key="1">
    <source>
        <dbReference type="SAM" id="SignalP"/>
    </source>
</evidence>
<protein>
    <submittedName>
        <fullName evidence="2">Uncharacterized protein</fullName>
    </submittedName>
</protein>
<name>A0A1T0B233_9PAST</name>
<evidence type="ECO:0000313" key="2">
    <source>
        <dbReference type="EMBL" id="OOS04185.1"/>
    </source>
</evidence>
<feature type="signal peptide" evidence="1">
    <location>
        <begin position="1"/>
        <end position="23"/>
    </location>
</feature>
<feature type="chain" id="PRO_5013159729" evidence="1">
    <location>
        <begin position="24"/>
        <end position="82"/>
    </location>
</feature>
<organism evidence="2 3">
    <name type="scientific">[Haemophilus] felis</name>
    <dbReference type="NCBI Taxonomy" id="123822"/>
    <lineage>
        <taxon>Bacteria</taxon>
        <taxon>Pseudomonadati</taxon>
        <taxon>Pseudomonadota</taxon>
        <taxon>Gammaproteobacteria</taxon>
        <taxon>Pasteurellales</taxon>
        <taxon>Pasteurellaceae</taxon>
    </lineage>
</organism>
<gene>
    <name evidence="2" type="ORF">B0188_05550</name>
</gene>
<dbReference type="OrthoDB" id="9993252at2"/>
<comment type="caution">
    <text evidence="2">The sequence shown here is derived from an EMBL/GenBank/DDBJ whole genome shotgun (WGS) entry which is preliminary data.</text>
</comment>
<evidence type="ECO:0000313" key="3">
    <source>
        <dbReference type="Proteomes" id="UP000190023"/>
    </source>
</evidence>